<dbReference type="GO" id="GO:0008757">
    <property type="term" value="F:S-adenosylmethionine-dependent methyltransferase activity"/>
    <property type="evidence" value="ECO:0007669"/>
    <property type="project" value="InterPro"/>
</dbReference>
<evidence type="ECO:0000259" key="4">
    <source>
        <dbReference type="Pfam" id="PF08241"/>
    </source>
</evidence>
<dbReference type="EMBL" id="CATOUU010000931">
    <property type="protein sequence ID" value="CAI9960454.1"/>
    <property type="molecule type" value="Genomic_DNA"/>
</dbReference>
<dbReference type="SUPFAM" id="SSF53335">
    <property type="entry name" value="S-adenosyl-L-methionine-dependent methyltransferases"/>
    <property type="match status" value="1"/>
</dbReference>
<comment type="similarity">
    <text evidence="1">Belongs to the methyltransferase superfamily.</text>
</comment>
<reference evidence="7 10" key="2">
    <citation type="submission" date="2024-07" db="EMBL/GenBank/DDBJ databases">
        <authorList>
            <person name="Akdeniz Z."/>
        </authorList>
    </citation>
    <scope>NUCLEOTIDE SEQUENCE [LARGE SCALE GENOMIC DNA]</scope>
</reference>
<evidence type="ECO:0000313" key="6">
    <source>
        <dbReference type="EMBL" id="CAI9960454.1"/>
    </source>
</evidence>
<dbReference type="CDD" id="cd02440">
    <property type="entry name" value="AdoMet_MTases"/>
    <property type="match status" value="1"/>
</dbReference>
<evidence type="ECO:0000313" key="8">
    <source>
        <dbReference type="EMBL" id="CAL6005596.1"/>
    </source>
</evidence>
<sequence length="192" mass="22595">MAFHNPNFWEQRYEQHPELFDWYAQLPQFQQHVLPLIEPTSKILILGGGTSRLPFQLYDLGYKYITVVDFSLNAKKAVQNALLDRPEIQYIMSDINCFDSNSKFDFVFDKGCIDCVLANPQEPVESLKIVLKNIHRLMNQKAVWVSISFDIDREEYFKDAADIFQSQQQSLVIQLLTNPVKKVFYVYYLRKQ</sequence>
<dbReference type="PANTHER" id="PTHR12176">
    <property type="entry name" value="SAM-DEPENDENT METHYLTRANSFERASE SUPERFAMILY PROTEIN"/>
    <property type="match status" value="1"/>
</dbReference>
<evidence type="ECO:0000313" key="9">
    <source>
        <dbReference type="EMBL" id="CAL6053710.1"/>
    </source>
</evidence>
<reference evidence="5" key="1">
    <citation type="submission" date="2023-06" db="EMBL/GenBank/DDBJ databases">
        <authorList>
            <person name="Kurt Z."/>
        </authorList>
    </citation>
    <scope>NUCLEOTIDE SEQUENCE</scope>
</reference>
<keyword evidence="2" id="KW-0489">Methyltransferase</keyword>
<evidence type="ECO:0000256" key="1">
    <source>
        <dbReference type="ARBA" id="ARBA00008361"/>
    </source>
</evidence>
<evidence type="ECO:0000313" key="7">
    <source>
        <dbReference type="EMBL" id="CAL5983873.1"/>
    </source>
</evidence>
<dbReference type="InterPro" id="IPR013216">
    <property type="entry name" value="Methyltransf_11"/>
</dbReference>
<name>A0AA86QD67_9EUKA</name>
<dbReference type="EMBL" id="CATOUU010000805">
    <property type="protein sequence ID" value="CAI9949880.1"/>
    <property type="molecule type" value="Genomic_DNA"/>
</dbReference>
<dbReference type="Pfam" id="PF08241">
    <property type="entry name" value="Methyltransf_11"/>
    <property type="match status" value="1"/>
</dbReference>
<evidence type="ECO:0000313" key="5">
    <source>
        <dbReference type="EMBL" id="CAI9949880.1"/>
    </source>
</evidence>
<dbReference type="InterPro" id="IPR051419">
    <property type="entry name" value="Lys/N-term_MeTrsfase_sf"/>
</dbReference>
<keyword evidence="10" id="KW-1185">Reference proteome</keyword>
<dbReference type="Gene3D" id="3.40.50.150">
    <property type="entry name" value="Vaccinia Virus protein VP39"/>
    <property type="match status" value="1"/>
</dbReference>
<dbReference type="PANTHER" id="PTHR12176:SF80">
    <property type="entry name" value="EEF1A LYSINE METHYLTRANSFERASE 4"/>
    <property type="match status" value="1"/>
</dbReference>
<feature type="domain" description="Methyltransferase type 11" evidence="4">
    <location>
        <begin position="46"/>
        <end position="132"/>
    </location>
</feature>
<accession>A0AA86QD67</accession>
<gene>
    <name evidence="8" type="ORF">HINF_LOCUS19522</name>
    <name evidence="5" type="ORF">HINF_LOCUS37525</name>
    <name evidence="9" type="ORF">HINF_LOCUS45566</name>
    <name evidence="6" type="ORF">HINF_LOCUS48099</name>
    <name evidence="7" type="ORF">HINF_LOCUS7833</name>
</gene>
<protein>
    <submittedName>
        <fullName evidence="5">Endothelin-converting enzyme 1</fullName>
    </submittedName>
    <submittedName>
        <fullName evidence="7">Endothelin-converting_enzyme 1</fullName>
    </submittedName>
</protein>
<proteinExistence type="inferred from homology"/>
<dbReference type="EMBL" id="CAXDID020000198">
    <property type="protein sequence ID" value="CAL6053710.1"/>
    <property type="molecule type" value="Genomic_DNA"/>
</dbReference>
<dbReference type="AlphaFoldDB" id="A0AA86QD67"/>
<keyword evidence="3" id="KW-0808">Transferase</keyword>
<evidence type="ECO:0000256" key="2">
    <source>
        <dbReference type="ARBA" id="ARBA00022603"/>
    </source>
</evidence>
<dbReference type="GO" id="GO:0032259">
    <property type="term" value="P:methylation"/>
    <property type="evidence" value="ECO:0007669"/>
    <property type="project" value="UniProtKB-KW"/>
</dbReference>
<evidence type="ECO:0000313" key="10">
    <source>
        <dbReference type="Proteomes" id="UP001642409"/>
    </source>
</evidence>
<dbReference type="Proteomes" id="UP001642409">
    <property type="component" value="Unassembled WGS sequence"/>
</dbReference>
<comment type="caution">
    <text evidence="5">The sequence shown here is derived from an EMBL/GenBank/DDBJ whole genome shotgun (WGS) entry which is preliminary data.</text>
</comment>
<dbReference type="EMBL" id="CAXDID020000051">
    <property type="protein sequence ID" value="CAL6005596.1"/>
    <property type="molecule type" value="Genomic_DNA"/>
</dbReference>
<evidence type="ECO:0000256" key="3">
    <source>
        <dbReference type="ARBA" id="ARBA00022679"/>
    </source>
</evidence>
<dbReference type="InterPro" id="IPR029063">
    <property type="entry name" value="SAM-dependent_MTases_sf"/>
</dbReference>
<dbReference type="EMBL" id="CAXDID020000016">
    <property type="protein sequence ID" value="CAL5983873.1"/>
    <property type="molecule type" value="Genomic_DNA"/>
</dbReference>
<organism evidence="5">
    <name type="scientific">Hexamita inflata</name>
    <dbReference type="NCBI Taxonomy" id="28002"/>
    <lineage>
        <taxon>Eukaryota</taxon>
        <taxon>Metamonada</taxon>
        <taxon>Diplomonadida</taxon>
        <taxon>Hexamitidae</taxon>
        <taxon>Hexamitinae</taxon>
        <taxon>Hexamita</taxon>
    </lineage>
</organism>